<name>A0A494Y6K7_9BACL</name>
<sequence>MKFEYYNDTGRDISIHAATESSGITCDMSIIKPLETRTFIIPTDTYPWVKMWDHGELLGLCILVYAKKDEVN</sequence>
<protein>
    <submittedName>
        <fullName evidence="1">Uncharacterized protein</fullName>
    </submittedName>
</protein>
<gene>
    <name evidence="1" type="ORF">D7Z26_10330</name>
</gene>
<evidence type="ECO:0000313" key="1">
    <source>
        <dbReference type="EMBL" id="RKP55570.1"/>
    </source>
</evidence>
<dbReference type="OrthoDB" id="2659690at2"/>
<dbReference type="AlphaFoldDB" id="A0A494Y6K7"/>
<organism evidence="1 2">
    <name type="scientific">Cohnella endophytica</name>
    <dbReference type="NCBI Taxonomy" id="2419778"/>
    <lineage>
        <taxon>Bacteria</taxon>
        <taxon>Bacillati</taxon>
        <taxon>Bacillota</taxon>
        <taxon>Bacilli</taxon>
        <taxon>Bacillales</taxon>
        <taxon>Paenibacillaceae</taxon>
        <taxon>Cohnella</taxon>
    </lineage>
</organism>
<keyword evidence="2" id="KW-1185">Reference proteome</keyword>
<accession>A0A494Y6K7</accession>
<proteinExistence type="predicted"/>
<comment type="caution">
    <text evidence="1">The sequence shown here is derived from an EMBL/GenBank/DDBJ whole genome shotgun (WGS) entry which is preliminary data.</text>
</comment>
<dbReference type="EMBL" id="RBZM01000004">
    <property type="protein sequence ID" value="RKP55570.1"/>
    <property type="molecule type" value="Genomic_DNA"/>
</dbReference>
<reference evidence="1 2" key="1">
    <citation type="submission" date="2018-10" db="EMBL/GenBank/DDBJ databases">
        <title>Cohnella sp. M2MS4P-1, whole genome shotgun sequence.</title>
        <authorList>
            <person name="Tuo L."/>
        </authorList>
    </citation>
    <scope>NUCLEOTIDE SEQUENCE [LARGE SCALE GENOMIC DNA]</scope>
    <source>
        <strain evidence="1 2">M2MS4P-1</strain>
    </source>
</reference>
<evidence type="ECO:0000313" key="2">
    <source>
        <dbReference type="Proteomes" id="UP000282076"/>
    </source>
</evidence>
<dbReference type="RefSeq" id="WP_120976440.1">
    <property type="nucleotide sequence ID" value="NZ_RBZM01000004.1"/>
</dbReference>
<dbReference type="Proteomes" id="UP000282076">
    <property type="component" value="Unassembled WGS sequence"/>
</dbReference>